<dbReference type="SMART" id="SM00530">
    <property type="entry name" value="HTH_XRE"/>
    <property type="match status" value="1"/>
</dbReference>
<comment type="caution">
    <text evidence="3">The sequence shown here is derived from an EMBL/GenBank/DDBJ whole genome shotgun (WGS) entry which is preliminary data.</text>
</comment>
<evidence type="ECO:0000313" key="4">
    <source>
        <dbReference type="Proteomes" id="UP001596039"/>
    </source>
</evidence>
<name>A0ABW0NMR6_9MICO</name>
<dbReference type="EMBL" id="JBHSMG010000001">
    <property type="protein sequence ID" value="MFC5501325.1"/>
    <property type="molecule type" value="Genomic_DNA"/>
</dbReference>
<feature type="region of interest" description="Disordered" evidence="1">
    <location>
        <begin position="13"/>
        <end position="36"/>
    </location>
</feature>
<dbReference type="InterPro" id="IPR041413">
    <property type="entry name" value="MLTR_LBD"/>
</dbReference>
<keyword evidence="4" id="KW-1185">Reference proteome</keyword>
<dbReference type="PROSITE" id="PS50943">
    <property type="entry name" value="HTH_CROC1"/>
    <property type="match status" value="1"/>
</dbReference>
<feature type="domain" description="HTH cro/C1-type" evidence="2">
    <location>
        <begin position="28"/>
        <end position="81"/>
    </location>
</feature>
<dbReference type="Proteomes" id="UP001596039">
    <property type="component" value="Unassembled WGS sequence"/>
</dbReference>
<organism evidence="3 4">
    <name type="scientific">Lysinimonas soli</name>
    <dbReference type="NCBI Taxonomy" id="1074233"/>
    <lineage>
        <taxon>Bacteria</taxon>
        <taxon>Bacillati</taxon>
        <taxon>Actinomycetota</taxon>
        <taxon>Actinomycetes</taxon>
        <taxon>Micrococcales</taxon>
        <taxon>Microbacteriaceae</taxon>
        <taxon>Lysinimonas</taxon>
    </lineage>
</organism>
<dbReference type="SUPFAM" id="SSF47413">
    <property type="entry name" value="lambda repressor-like DNA-binding domains"/>
    <property type="match status" value="1"/>
</dbReference>
<dbReference type="PANTHER" id="PTHR35010:SF2">
    <property type="entry name" value="BLL4672 PROTEIN"/>
    <property type="match status" value="1"/>
</dbReference>
<dbReference type="Pfam" id="PF13560">
    <property type="entry name" value="HTH_31"/>
    <property type="match status" value="1"/>
</dbReference>
<dbReference type="InterPro" id="IPR010982">
    <property type="entry name" value="Lambda_DNA-bd_dom_sf"/>
</dbReference>
<dbReference type="CDD" id="cd00093">
    <property type="entry name" value="HTH_XRE"/>
    <property type="match status" value="1"/>
</dbReference>
<protein>
    <submittedName>
        <fullName evidence="3">Helix-turn-helix transcriptional regulator</fullName>
    </submittedName>
</protein>
<dbReference type="InterPro" id="IPR001387">
    <property type="entry name" value="Cro/C1-type_HTH"/>
</dbReference>
<evidence type="ECO:0000313" key="3">
    <source>
        <dbReference type="EMBL" id="MFC5501325.1"/>
    </source>
</evidence>
<proteinExistence type="predicted"/>
<accession>A0ABW0NMR6</accession>
<dbReference type="Pfam" id="PF17765">
    <property type="entry name" value="MLTR_LBD"/>
    <property type="match status" value="1"/>
</dbReference>
<dbReference type="RefSeq" id="WP_386738922.1">
    <property type="nucleotide sequence ID" value="NZ_JBHSMG010000001.1"/>
</dbReference>
<dbReference type="Gene3D" id="1.10.260.40">
    <property type="entry name" value="lambda repressor-like DNA-binding domains"/>
    <property type="match status" value="1"/>
</dbReference>
<reference evidence="4" key="1">
    <citation type="journal article" date="2019" name="Int. J. Syst. Evol. Microbiol.">
        <title>The Global Catalogue of Microorganisms (GCM) 10K type strain sequencing project: providing services to taxonomists for standard genome sequencing and annotation.</title>
        <authorList>
            <consortium name="The Broad Institute Genomics Platform"/>
            <consortium name="The Broad Institute Genome Sequencing Center for Infectious Disease"/>
            <person name="Wu L."/>
            <person name="Ma J."/>
        </authorList>
    </citation>
    <scope>NUCLEOTIDE SEQUENCE [LARGE SCALE GENOMIC DNA]</scope>
    <source>
        <strain evidence="4">CGMCC 4.6997</strain>
    </source>
</reference>
<evidence type="ECO:0000256" key="1">
    <source>
        <dbReference type="SAM" id="MobiDB-lite"/>
    </source>
</evidence>
<evidence type="ECO:0000259" key="2">
    <source>
        <dbReference type="PROSITE" id="PS50943"/>
    </source>
</evidence>
<gene>
    <name evidence="3" type="ORF">ACFPJ4_03610</name>
</gene>
<dbReference type="Gene3D" id="3.30.450.180">
    <property type="match status" value="1"/>
</dbReference>
<dbReference type="PANTHER" id="PTHR35010">
    <property type="entry name" value="BLL4672 PROTEIN-RELATED"/>
    <property type="match status" value="1"/>
</dbReference>
<sequence length="278" mass="30791">MNRAELADFLRTRRESMQPSDVGMNPGQRRRAPGLRREEVASLAGMSTDYYARLEQQRGPQPSEQMLTAIARALRLTLDERDHLFRLAGHHAPAHVNRSDHVAPALLRVLDRLDDTPALVVSDLGFTLAQNAMATALIGDETNYTGLARSTYYRWFTDAAARARYPERDHAHQSRVQAAGLRAALSAGGADPTATAIVAELLRRSPEFAEIWAEHLVARRFDDHKTLVHPELGEIEVDCQPLFTENQAQALLVLTPRAGSDAAEKLRLLQVVGTTFTA</sequence>